<dbReference type="InterPro" id="IPR006976">
    <property type="entry name" value="VanZ-like"/>
</dbReference>
<protein>
    <submittedName>
        <fullName evidence="2">VanZ family protein</fullName>
    </submittedName>
</protein>
<name>A0A2N8L1M7_9BURK</name>
<dbReference type="PANTHER" id="PTHR28008">
    <property type="entry name" value="DOMAIN PROTEIN, PUTATIVE (AFU_ORTHOLOGUE AFUA_3G10980)-RELATED"/>
    <property type="match status" value="1"/>
</dbReference>
<dbReference type="PANTHER" id="PTHR28008:SF1">
    <property type="entry name" value="DOMAIN PROTEIN, PUTATIVE (AFU_ORTHOLOGUE AFUA_3G10980)-RELATED"/>
    <property type="match status" value="1"/>
</dbReference>
<dbReference type="Proteomes" id="UP000235916">
    <property type="component" value="Unassembled WGS sequence"/>
</dbReference>
<dbReference type="Pfam" id="PF04892">
    <property type="entry name" value="VanZ"/>
    <property type="match status" value="1"/>
</dbReference>
<gene>
    <name evidence="2" type="ORF">C1O66_07645</name>
</gene>
<reference evidence="2 3" key="1">
    <citation type="submission" date="2018-01" db="EMBL/GenBank/DDBJ databases">
        <title>Draft genome sequence of Paucibacter aquatile CR182 isolated from freshwater of the Nakdong River.</title>
        <authorList>
            <person name="Choi A."/>
            <person name="Chung E.J."/>
        </authorList>
    </citation>
    <scope>NUCLEOTIDE SEQUENCE [LARGE SCALE GENOMIC DNA]</scope>
    <source>
        <strain evidence="2 3">CR182</strain>
    </source>
</reference>
<organism evidence="2 3">
    <name type="scientific">Kinneretia aquatilis</name>
    <dbReference type="NCBI Taxonomy" id="2070761"/>
    <lineage>
        <taxon>Bacteria</taxon>
        <taxon>Pseudomonadati</taxon>
        <taxon>Pseudomonadota</taxon>
        <taxon>Betaproteobacteria</taxon>
        <taxon>Burkholderiales</taxon>
        <taxon>Sphaerotilaceae</taxon>
        <taxon>Roseateles</taxon>
    </lineage>
</organism>
<dbReference type="OrthoDB" id="5568182at2"/>
<evidence type="ECO:0000259" key="1">
    <source>
        <dbReference type="Pfam" id="PF04892"/>
    </source>
</evidence>
<dbReference type="EMBL" id="POSP01000003">
    <property type="protein sequence ID" value="PND39620.1"/>
    <property type="molecule type" value="Genomic_DNA"/>
</dbReference>
<keyword evidence="3" id="KW-1185">Reference proteome</keyword>
<proteinExistence type="predicted"/>
<accession>A0A2N8L1M7</accession>
<evidence type="ECO:0000313" key="2">
    <source>
        <dbReference type="EMBL" id="PND39620.1"/>
    </source>
</evidence>
<dbReference type="AlphaFoldDB" id="A0A2N8L1M7"/>
<dbReference type="NCBIfam" id="NF037970">
    <property type="entry name" value="vanZ_1"/>
    <property type="match status" value="1"/>
</dbReference>
<sequence>MLAVISFLALSPAPPKQATLGWDKLNHASAFAGLCTVGLLAWPRRRVALWIGLLAYGGAIEILQSQVPGRSGEWADLLADSAGLALGLLLAFALQRAARVLWRPQRAPATREMG</sequence>
<feature type="domain" description="VanZ-like" evidence="1">
    <location>
        <begin position="34"/>
        <end position="93"/>
    </location>
</feature>
<comment type="caution">
    <text evidence="2">The sequence shown here is derived from an EMBL/GenBank/DDBJ whole genome shotgun (WGS) entry which is preliminary data.</text>
</comment>
<evidence type="ECO:0000313" key="3">
    <source>
        <dbReference type="Proteomes" id="UP000235916"/>
    </source>
</evidence>